<proteinExistence type="predicted"/>
<keyword evidence="2" id="KW-1185">Reference proteome</keyword>
<organism evidence="1 2">
    <name type="scientific">Meloidogyne enterolobii</name>
    <name type="common">Root-knot nematode worm</name>
    <name type="synonym">Meloidogyne mayaguensis</name>
    <dbReference type="NCBI Taxonomy" id="390850"/>
    <lineage>
        <taxon>Eukaryota</taxon>
        <taxon>Metazoa</taxon>
        <taxon>Ecdysozoa</taxon>
        <taxon>Nematoda</taxon>
        <taxon>Chromadorea</taxon>
        <taxon>Rhabditida</taxon>
        <taxon>Tylenchina</taxon>
        <taxon>Tylenchomorpha</taxon>
        <taxon>Tylenchoidea</taxon>
        <taxon>Meloidogynidae</taxon>
        <taxon>Meloidogyninae</taxon>
        <taxon>Meloidogyne</taxon>
    </lineage>
</organism>
<comment type="caution">
    <text evidence="1">The sequence shown here is derived from an EMBL/GenBank/DDBJ whole genome shotgun (WGS) entry which is preliminary data.</text>
</comment>
<gene>
    <name evidence="1" type="ORF">MENTE1834_LOCUS30157</name>
</gene>
<protein>
    <submittedName>
        <fullName evidence="1">Uncharacterized protein</fullName>
    </submittedName>
</protein>
<accession>A0ACB0ZV66</accession>
<evidence type="ECO:0000313" key="2">
    <source>
        <dbReference type="Proteomes" id="UP001497535"/>
    </source>
</evidence>
<reference evidence="1" key="1">
    <citation type="submission" date="2023-11" db="EMBL/GenBank/DDBJ databases">
        <authorList>
            <person name="Poullet M."/>
        </authorList>
    </citation>
    <scope>NUCLEOTIDE SEQUENCE</scope>
    <source>
        <strain evidence="1">E1834</strain>
    </source>
</reference>
<evidence type="ECO:0000313" key="1">
    <source>
        <dbReference type="EMBL" id="CAK5082854.1"/>
    </source>
</evidence>
<dbReference type="EMBL" id="CAVMJV010000048">
    <property type="protein sequence ID" value="CAK5082854.1"/>
    <property type="molecule type" value="Genomic_DNA"/>
</dbReference>
<dbReference type="Proteomes" id="UP001497535">
    <property type="component" value="Unassembled WGS sequence"/>
</dbReference>
<name>A0ACB0ZV66_MELEN</name>
<sequence>MSQLLHGVWTIKGEFGNSIFFLYLQLLIRFIYWFGNYIIFLYLELVVRQI</sequence>